<keyword evidence="2" id="KW-1185">Reference proteome</keyword>
<dbReference type="Proteomes" id="UP001234202">
    <property type="component" value="Unassembled WGS sequence"/>
</dbReference>
<dbReference type="EMBL" id="JASBWV010000001">
    <property type="protein sequence ID" value="KAJ9128191.1"/>
    <property type="molecule type" value="Genomic_DNA"/>
</dbReference>
<accession>A0ACC2XXG3</accession>
<organism evidence="1 2">
    <name type="scientific">Naganishia onofrii</name>
    <dbReference type="NCBI Taxonomy" id="1851511"/>
    <lineage>
        <taxon>Eukaryota</taxon>
        <taxon>Fungi</taxon>
        <taxon>Dikarya</taxon>
        <taxon>Basidiomycota</taxon>
        <taxon>Agaricomycotina</taxon>
        <taxon>Tremellomycetes</taxon>
        <taxon>Filobasidiales</taxon>
        <taxon>Filobasidiaceae</taxon>
        <taxon>Naganishia</taxon>
    </lineage>
</organism>
<comment type="caution">
    <text evidence="1">The sequence shown here is derived from an EMBL/GenBank/DDBJ whole genome shotgun (WGS) entry which is preliminary data.</text>
</comment>
<evidence type="ECO:0000313" key="1">
    <source>
        <dbReference type="EMBL" id="KAJ9128191.1"/>
    </source>
</evidence>
<proteinExistence type="predicted"/>
<sequence>MTSLASYSVAPPASSFQMSGHHSHSRPLPMQNNSHTSTSSQYRDKTAYESPGHSPVIEADRSAETQSNDQTHPTQSPAVVESRNTAGIDHLAPPSKQETITPASSRPHPAGPCSPNHTSSFSPETSPRAEQQHTGASSSLAAMVMGVDVSPKQHVEGFQPPADPRPDNKEELYQEVAASQKQRSHVPPPQGQTETTVATSRSPRHVRISDVKQNGNGSSQEPMAANPPTGNSDSSYTPASSPPPKTPSSDDVTHHGDGEASADAESHAKVASAQATTPSPGKPDASGAAHMDLATFPTQDLLRLLASLLQQIASANDTLREEVMSSKAEASGSKATSPSSRNRTRKSSTGDSASKFTIPPFRPRPAQAEGDRRHSHSHPKSPAEASVRPATEEAGREVENKDAEKDKTHVADPAPRDAEQQHPAPQSSQSTSSAVPANGQEEDSHASDSATVAQVVEEQVEEEQGRNASESQREEVDPHATPNTVSSDHKEGAYKITTTAARQSLIHPSAILCFHARNVPTISIEAYLQRILKYCPITNEVFLSLLVYFDRMSKMQLGTSQSNGQAIANEVGHQTGIRGFAIDSYNVHRLVIAGITVASKFFSDVFYTNSRYAKVGGLPQSELNQLELQFLLLNDFNLVISMDEMQRYADQLLFYGQGKGMIAKEGPGIVYGHLPAMKCPSEDLRDPTDSPLA</sequence>
<reference evidence="1" key="1">
    <citation type="submission" date="2023-04" db="EMBL/GenBank/DDBJ databases">
        <title>Draft Genome sequencing of Naganishia species isolated from polar environments using Oxford Nanopore Technology.</title>
        <authorList>
            <person name="Leo P."/>
            <person name="Venkateswaran K."/>
        </authorList>
    </citation>
    <scope>NUCLEOTIDE SEQUENCE</scope>
    <source>
        <strain evidence="1">DBVPG 5303</strain>
    </source>
</reference>
<name>A0ACC2XXG3_9TREE</name>
<protein>
    <submittedName>
        <fullName evidence="1">Uncharacterized protein</fullName>
    </submittedName>
</protein>
<gene>
    <name evidence="1" type="ORF">QFC24_000483</name>
</gene>
<evidence type="ECO:0000313" key="2">
    <source>
        <dbReference type="Proteomes" id="UP001234202"/>
    </source>
</evidence>